<name>A0A9D2F5U9_9ENTE</name>
<gene>
    <name evidence="1" type="ORF">IAA20_01430</name>
</gene>
<evidence type="ECO:0000313" key="2">
    <source>
        <dbReference type="Proteomes" id="UP000824063"/>
    </source>
</evidence>
<sequence length="98" mass="11464">DNMNWIPEIMAAGQGDLNSPDAQKLGRKLWLTSSQGKYIVDQVKYFKNLDTLSRYLDANQNKLQLLLRRADKYKQQEIIMGNHHVWLNVENGYKSFVH</sequence>
<feature type="non-terminal residue" evidence="1">
    <location>
        <position position="1"/>
    </location>
</feature>
<dbReference type="AlphaFoldDB" id="A0A9D2F5U9"/>
<reference evidence="1" key="1">
    <citation type="journal article" date="2021" name="PeerJ">
        <title>Extensive microbial diversity within the chicken gut microbiome revealed by metagenomics and culture.</title>
        <authorList>
            <person name="Gilroy R."/>
            <person name="Ravi A."/>
            <person name="Getino M."/>
            <person name="Pursley I."/>
            <person name="Horton D.L."/>
            <person name="Alikhan N.F."/>
            <person name="Baker D."/>
            <person name="Gharbi K."/>
            <person name="Hall N."/>
            <person name="Watson M."/>
            <person name="Adriaenssens E.M."/>
            <person name="Foster-Nyarko E."/>
            <person name="Jarju S."/>
            <person name="Secka A."/>
            <person name="Antonio M."/>
            <person name="Oren A."/>
            <person name="Chaudhuri R.R."/>
            <person name="La Ragione R."/>
            <person name="Hildebrand F."/>
            <person name="Pallen M.J."/>
        </authorList>
    </citation>
    <scope>NUCLEOTIDE SEQUENCE</scope>
    <source>
        <strain evidence="1">CHK172-16539</strain>
    </source>
</reference>
<dbReference type="Proteomes" id="UP000824063">
    <property type="component" value="Unassembled WGS sequence"/>
</dbReference>
<protein>
    <submittedName>
        <fullName evidence="1">Uncharacterized protein</fullName>
    </submittedName>
</protein>
<evidence type="ECO:0000313" key="1">
    <source>
        <dbReference type="EMBL" id="HIZ52593.1"/>
    </source>
</evidence>
<accession>A0A9D2F5U9</accession>
<dbReference type="EMBL" id="DXBN01000034">
    <property type="protein sequence ID" value="HIZ52593.1"/>
    <property type="molecule type" value="Genomic_DNA"/>
</dbReference>
<comment type="caution">
    <text evidence="1">The sequence shown here is derived from an EMBL/GenBank/DDBJ whole genome shotgun (WGS) entry which is preliminary data.</text>
</comment>
<proteinExistence type="predicted"/>
<organism evidence="1 2">
    <name type="scientific">Candidatus Enterococcus avicola</name>
    <dbReference type="NCBI Taxonomy" id="2838561"/>
    <lineage>
        <taxon>Bacteria</taxon>
        <taxon>Bacillati</taxon>
        <taxon>Bacillota</taxon>
        <taxon>Bacilli</taxon>
        <taxon>Lactobacillales</taxon>
        <taxon>Enterococcaceae</taxon>
        <taxon>Enterococcus</taxon>
    </lineage>
</organism>
<reference evidence="1" key="2">
    <citation type="submission" date="2021-04" db="EMBL/GenBank/DDBJ databases">
        <authorList>
            <person name="Gilroy R."/>
        </authorList>
    </citation>
    <scope>NUCLEOTIDE SEQUENCE</scope>
    <source>
        <strain evidence="1">CHK172-16539</strain>
    </source>
</reference>